<keyword evidence="3" id="KW-0812">Transmembrane</keyword>
<feature type="domain" description="TonB-dependent receptor-like beta-barrel" evidence="10">
    <location>
        <begin position="305"/>
        <end position="702"/>
    </location>
</feature>
<dbReference type="Gene3D" id="2.170.130.10">
    <property type="entry name" value="TonB-dependent receptor, plug domain"/>
    <property type="match status" value="1"/>
</dbReference>
<accession>A0A1J5Q2A1</accession>
<evidence type="ECO:0000313" key="12">
    <source>
        <dbReference type="EMBL" id="OIQ77849.1"/>
    </source>
</evidence>
<keyword evidence="7" id="KW-0472">Membrane</keyword>
<dbReference type="InterPro" id="IPR037066">
    <property type="entry name" value="Plug_dom_sf"/>
</dbReference>
<dbReference type="InterPro" id="IPR039426">
    <property type="entry name" value="TonB-dep_rcpt-like"/>
</dbReference>
<dbReference type="PANTHER" id="PTHR30069:SF53">
    <property type="entry name" value="COLICIN I RECEPTOR-RELATED"/>
    <property type="match status" value="1"/>
</dbReference>
<keyword evidence="2" id="KW-0813">Transport</keyword>
<dbReference type="Pfam" id="PF07715">
    <property type="entry name" value="Plug"/>
    <property type="match status" value="1"/>
</dbReference>
<keyword evidence="8" id="KW-0998">Cell outer membrane</keyword>
<dbReference type="InterPro" id="IPR036942">
    <property type="entry name" value="Beta-barrel_TonB_sf"/>
</dbReference>
<evidence type="ECO:0000256" key="3">
    <source>
        <dbReference type="ARBA" id="ARBA00022692"/>
    </source>
</evidence>
<dbReference type="GO" id="GO:0006811">
    <property type="term" value="P:monoatomic ion transport"/>
    <property type="evidence" value="ECO:0007669"/>
    <property type="project" value="UniProtKB-KW"/>
</dbReference>
<comment type="caution">
    <text evidence="12">The sequence shown here is derived from an EMBL/GenBank/DDBJ whole genome shotgun (WGS) entry which is preliminary data.</text>
</comment>
<dbReference type="PANTHER" id="PTHR30069">
    <property type="entry name" value="TONB-DEPENDENT OUTER MEMBRANE RECEPTOR"/>
    <property type="match status" value="1"/>
</dbReference>
<evidence type="ECO:0000256" key="1">
    <source>
        <dbReference type="ARBA" id="ARBA00004571"/>
    </source>
</evidence>
<organism evidence="12">
    <name type="scientific">mine drainage metagenome</name>
    <dbReference type="NCBI Taxonomy" id="410659"/>
    <lineage>
        <taxon>unclassified sequences</taxon>
        <taxon>metagenomes</taxon>
        <taxon>ecological metagenomes</taxon>
    </lineage>
</organism>
<dbReference type="Pfam" id="PF00593">
    <property type="entry name" value="TonB_dep_Rec_b-barrel"/>
    <property type="match status" value="1"/>
</dbReference>
<evidence type="ECO:0000259" key="11">
    <source>
        <dbReference type="Pfam" id="PF07715"/>
    </source>
</evidence>
<keyword evidence="6" id="KW-0798">TonB box</keyword>
<gene>
    <name evidence="12" type="primary">cirA_18</name>
    <name evidence="12" type="ORF">GALL_404570</name>
</gene>
<evidence type="ECO:0000256" key="7">
    <source>
        <dbReference type="ARBA" id="ARBA00023136"/>
    </source>
</evidence>
<feature type="domain" description="TonB-dependent receptor plug" evidence="11">
    <location>
        <begin position="43"/>
        <end position="143"/>
    </location>
</feature>
<dbReference type="EMBL" id="MLJW01001522">
    <property type="protein sequence ID" value="OIQ77849.1"/>
    <property type="molecule type" value="Genomic_DNA"/>
</dbReference>
<protein>
    <submittedName>
        <fullName evidence="12">Colicin I receptor</fullName>
    </submittedName>
</protein>
<evidence type="ECO:0000259" key="10">
    <source>
        <dbReference type="Pfam" id="PF00593"/>
    </source>
</evidence>
<sequence>MAQPRLHLVLALSLQSGLALADEATRLAPITVTSTTKTEIELDKVTISTEVITEADITRLGAVTLRDVFQNSPGVFTNPGRGEMSIRGMGGKGTLFLIDGRRIAGETGLGYELNRIPAASIERVEIVKGPMGALYGSDALGGIVNVITKRPTEGLEGSISASAGANTHGDGARAQVDGNVRGKSGDIGFSAYLSAIKTRAYTEPQRTRTMVPKGAQGGPVSPSRSDLGLRPNNTTCLRTNAQCAGSSTPIGLRISDSYPVDVTYREPSDVVTVGGTVFRDFTPSLELAADAMLMHETRDGTYISPSQQTNYLKPNGQGTLPVFAIPIEQSLDNERLDLALRARWRASDALTLRWRSYRSHYDKTDQIGIPAWRDLGYASASDANPLSGTGTVNILGHDVNAVWKASPAHTLLFGAERRDESRTAPFFNAQGIVEERSNDATAFYVQDEWAVNSSVNAVAALRREKASNSASHTSGNLGLQYTFSPAARLRASYAQGFRNPDIPELFINRVTPKGLLVGADVVNPSIGKTTYGLQPETSDNIEIGLGGRSAQWSYDIAAFHNSVRNRIGAIAVTSGGTSYRTYRNIASVRIQGLEVRGGYRLTPGLRLSAAATMLDAKDTTTGARLEFTPRQLFALDLEWKPQPGLRLNIALQHTGNQDYVSTATPGTLSPASASAYTTVNLRANWQPANVRNTEFFAGVDNLFNAKVDPILGSSVGIYGFVGIRRYF</sequence>
<keyword evidence="12" id="KW-0675">Receptor</keyword>
<dbReference type="Gene3D" id="2.40.170.20">
    <property type="entry name" value="TonB-dependent receptor, beta-barrel domain"/>
    <property type="match status" value="1"/>
</dbReference>
<dbReference type="InterPro" id="IPR012910">
    <property type="entry name" value="Plug_dom"/>
</dbReference>
<evidence type="ECO:0000256" key="9">
    <source>
        <dbReference type="SAM" id="MobiDB-lite"/>
    </source>
</evidence>
<feature type="region of interest" description="Disordered" evidence="9">
    <location>
        <begin position="209"/>
        <end position="231"/>
    </location>
</feature>
<name>A0A1J5Q2A1_9ZZZZ</name>
<comment type="subcellular location">
    <subcellularLocation>
        <location evidence="1">Cell outer membrane</location>
        <topology evidence="1">Multi-pass membrane protein</topology>
    </subcellularLocation>
</comment>
<evidence type="ECO:0000256" key="4">
    <source>
        <dbReference type="ARBA" id="ARBA00022729"/>
    </source>
</evidence>
<dbReference type="SUPFAM" id="SSF56935">
    <property type="entry name" value="Porins"/>
    <property type="match status" value="1"/>
</dbReference>
<keyword evidence="4" id="KW-0732">Signal</keyword>
<evidence type="ECO:0000256" key="8">
    <source>
        <dbReference type="ARBA" id="ARBA00023237"/>
    </source>
</evidence>
<evidence type="ECO:0000256" key="5">
    <source>
        <dbReference type="ARBA" id="ARBA00023065"/>
    </source>
</evidence>
<dbReference type="GO" id="GO:0015889">
    <property type="term" value="P:cobalamin transport"/>
    <property type="evidence" value="ECO:0007669"/>
    <property type="project" value="TreeGrafter"/>
</dbReference>
<keyword evidence="5" id="KW-0406">Ion transport</keyword>
<dbReference type="CDD" id="cd01347">
    <property type="entry name" value="ligand_gated_channel"/>
    <property type="match status" value="1"/>
</dbReference>
<dbReference type="GO" id="GO:0009279">
    <property type="term" value="C:cell outer membrane"/>
    <property type="evidence" value="ECO:0007669"/>
    <property type="project" value="UniProtKB-SubCell"/>
</dbReference>
<evidence type="ECO:0000256" key="6">
    <source>
        <dbReference type="ARBA" id="ARBA00023077"/>
    </source>
</evidence>
<reference evidence="12" key="1">
    <citation type="submission" date="2016-10" db="EMBL/GenBank/DDBJ databases">
        <title>Sequence of Gallionella enrichment culture.</title>
        <authorList>
            <person name="Poehlein A."/>
            <person name="Muehling M."/>
            <person name="Daniel R."/>
        </authorList>
    </citation>
    <scope>NUCLEOTIDE SEQUENCE</scope>
</reference>
<dbReference type="AlphaFoldDB" id="A0A1J5Q2A1"/>
<dbReference type="InterPro" id="IPR000531">
    <property type="entry name" value="Beta-barrel_TonB"/>
</dbReference>
<dbReference type="PROSITE" id="PS52016">
    <property type="entry name" value="TONB_DEPENDENT_REC_3"/>
    <property type="match status" value="1"/>
</dbReference>
<evidence type="ECO:0000256" key="2">
    <source>
        <dbReference type="ARBA" id="ARBA00022448"/>
    </source>
</evidence>
<proteinExistence type="predicted"/>